<gene>
    <name evidence="1" type="ORF">HaLaN_08899</name>
</gene>
<reference evidence="1 2" key="1">
    <citation type="submission" date="2020-02" db="EMBL/GenBank/DDBJ databases">
        <title>Draft genome sequence of Haematococcus lacustris strain NIES-144.</title>
        <authorList>
            <person name="Morimoto D."/>
            <person name="Nakagawa S."/>
            <person name="Yoshida T."/>
            <person name="Sawayama S."/>
        </authorList>
    </citation>
    <scope>NUCLEOTIDE SEQUENCE [LARGE SCALE GENOMIC DNA]</scope>
    <source>
        <strain evidence="1 2">NIES-144</strain>
    </source>
</reference>
<protein>
    <submittedName>
        <fullName evidence="1">Uncharacterized protein</fullName>
    </submittedName>
</protein>
<keyword evidence="2" id="KW-1185">Reference proteome</keyword>
<name>A0A699Z237_HAELA</name>
<comment type="caution">
    <text evidence="1">The sequence shown here is derived from an EMBL/GenBank/DDBJ whole genome shotgun (WGS) entry which is preliminary data.</text>
</comment>
<evidence type="ECO:0000313" key="2">
    <source>
        <dbReference type="Proteomes" id="UP000485058"/>
    </source>
</evidence>
<evidence type="ECO:0000313" key="1">
    <source>
        <dbReference type="EMBL" id="GFH13089.1"/>
    </source>
</evidence>
<dbReference type="Proteomes" id="UP000485058">
    <property type="component" value="Unassembled WGS sequence"/>
</dbReference>
<dbReference type="AlphaFoldDB" id="A0A699Z237"/>
<sequence length="231" mass="24534">MVNTPLAATPSQRSMGISMLVEEGGPTPSGDLETWVNVSKVAPLAYIPTVGPSPHPHYHRRLQETGSDAGGCLGTGFSPPCHLSTSSNSSGGVLGVGENHVQEVLVRVEARHLLAKAQASAAQHLEAQLWTALGSCQAAVGQLQEAGEWQQQEASLLAAYQELAGELCDRVTSMAQQLAQREAEILTLMDQVHKQAVQLSSKDGELASLTDQNSRLTHTLDAVERSRGGQR</sequence>
<dbReference type="EMBL" id="BLLF01000573">
    <property type="protein sequence ID" value="GFH13089.1"/>
    <property type="molecule type" value="Genomic_DNA"/>
</dbReference>
<organism evidence="1 2">
    <name type="scientific">Haematococcus lacustris</name>
    <name type="common">Green alga</name>
    <name type="synonym">Haematococcus pluvialis</name>
    <dbReference type="NCBI Taxonomy" id="44745"/>
    <lineage>
        <taxon>Eukaryota</taxon>
        <taxon>Viridiplantae</taxon>
        <taxon>Chlorophyta</taxon>
        <taxon>core chlorophytes</taxon>
        <taxon>Chlorophyceae</taxon>
        <taxon>CS clade</taxon>
        <taxon>Chlamydomonadales</taxon>
        <taxon>Haematococcaceae</taxon>
        <taxon>Haematococcus</taxon>
    </lineage>
</organism>
<proteinExistence type="predicted"/>
<accession>A0A699Z237</accession>